<proteinExistence type="predicted"/>
<protein>
    <submittedName>
        <fullName evidence="1">Uncharacterized protein</fullName>
    </submittedName>
</protein>
<reference evidence="1" key="1">
    <citation type="submission" date="2021-02" db="EMBL/GenBank/DDBJ databases">
        <authorList>
            <person name="Nowell W R."/>
        </authorList>
    </citation>
    <scope>NUCLEOTIDE SEQUENCE</scope>
</reference>
<organism evidence="1 2">
    <name type="scientific">Rotaria sordida</name>
    <dbReference type="NCBI Taxonomy" id="392033"/>
    <lineage>
        <taxon>Eukaryota</taxon>
        <taxon>Metazoa</taxon>
        <taxon>Spiralia</taxon>
        <taxon>Gnathifera</taxon>
        <taxon>Rotifera</taxon>
        <taxon>Eurotatoria</taxon>
        <taxon>Bdelloidea</taxon>
        <taxon>Philodinida</taxon>
        <taxon>Philodinidae</taxon>
        <taxon>Rotaria</taxon>
    </lineage>
</organism>
<accession>A0A814UFH2</accession>
<dbReference type="Proteomes" id="UP000663864">
    <property type="component" value="Unassembled WGS sequence"/>
</dbReference>
<evidence type="ECO:0000313" key="1">
    <source>
        <dbReference type="EMBL" id="CAF1174180.1"/>
    </source>
</evidence>
<dbReference type="AlphaFoldDB" id="A0A814UFH2"/>
<sequence length="94" mass="10260">MASYYEMTNFQASMTVQQQPQEIKNVFGINSGEHILKTYECDETCCGCGDKKDLADALVDVPNAATPQKASCNNYLNAPSPSAPIATKPKKKKK</sequence>
<gene>
    <name evidence="1" type="ORF">ZHD862_LOCUS21384</name>
</gene>
<comment type="caution">
    <text evidence="1">The sequence shown here is derived from an EMBL/GenBank/DDBJ whole genome shotgun (WGS) entry which is preliminary data.</text>
</comment>
<dbReference type="EMBL" id="CAJNOT010001271">
    <property type="protein sequence ID" value="CAF1174180.1"/>
    <property type="molecule type" value="Genomic_DNA"/>
</dbReference>
<name>A0A814UFH2_9BILA</name>
<evidence type="ECO:0000313" key="2">
    <source>
        <dbReference type="Proteomes" id="UP000663864"/>
    </source>
</evidence>